<feature type="compositionally biased region" description="Low complexity" evidence="7">
    <location>
        <begin position="139"/>
        <end position="156"/>
    </location>
</feature>
<dbReference type="Gene3D" id="3.30.110.10">
    <property type="entry name" value="Translation initiation factor 3 (IF-3), C-terminal domain"/>
    <property type="match status" value="1"/>
</dbReference>
<keyword evidence="2" id="KW-0963">Cytoplasm</keyword>
<protein>
    <recommendedName>
        <fullName evidence="5 6">Translation initiation factor IF-3</fullName>
    </recommendedName>
</protein>
<dbReference type="InterPro" id="IPR019814">
    <property type="entry name" value="Translation_initiation_fac_3_N"/>
</dbReference>
<dbReference type="GO" id="GO:0003743">
    <property type="term" value="F:translation initiation factor activity"/>
    <property type="evidence" value="ECO:0007669"/>
    <property type="project" value="UniProtKB-UniRule"/>
</dbReference>
<evidence type="ECO:0000313" key="10">
    <source>
        <dbReference type="EMBL" id="ATB39233.1"/>
    </source>
</evidence>
<dbReference type="FunFam" id="3.30.110.10:FF:000001">
    <property type="entry name" value="Translation initiation factor IF-3"/>
    <property type="match status" value="1"/>
</dbReference>
<evidence type="ECO:0000313" key="11">
    <source>
        <dbReference type="Proteomes" id="UP000217257"/>
    </source>
</evidence>
<feature type="domain" description="Translation initiation factor 3 N-terminal" evidence="9">
    <location>
        <begin position="1"/>
        <end position="34"/>
    </location>
</feature>
<comment type="function">
    <text evidence="6">IF-3 binds to the 30S ribosomal subunit and shifts the equilibrium between 70S ribosomes and their 50S and 30S subunits in favor of the free subunits, thus enhancing the availability of 30S subunits on which protein synthesis initiation begins.</text>
</comment>
<dbReference type="NCBIfam" id="TIGR00168">
    <property type="entry name" value="infC"/>
    <property type="match status" value="1"/>
</dbReference>
<feature type="compositionally biased region" description="Low complexity" evidence="7">
    <location>
        <begin position="172"/>
        <end position="195"/>
    </location>
</feature>
<feature type="domain" description="Translation initiation factor 3 C-terminal" evidence="8">
    <location>
        <begin position="41"/>
        <end position="126"/>
    </location>
</feature>
<dbReference type="GO" id="GO:0032790">
    <property type="term" value="P:ribosome disassembly"/>
    <property type="evidence" value="ECO:0007669"/>
    <property type="project" value="TreeGrafter"/>
</dbReference>
<dbReference type="AlphaFoldDB" id="A0A250J6J1"/>
<evidence type="ECO:0000256" key="5">
    <source>
        <dbReference type="NCBIfam" id="TIGR00168"/>
    </source>
</evidence>
<dbReference type="InterPro" id="IPR019815">
    <property type="entry name" value="Translation_initiation_fac_3_C"/>
</dbReference>
<evidence type="ECO:0000256" key="2">
    <source>
        <dbReference type="ARBA" id="ARBA00022490"/>
    </source>
</evidence>
<dbReference type="GO" id="GO:0016020">
    <property type="term" value="C:membrane"/>
    <property type="evidence" value="ECO:0007669"/>
    <property type="project" value="TreeGrafter"/>
</dbReference>
<dbReference type="Pfam" id="PF00707">
    <property type="entry name" value="IF3_C"/>
    <property type="match status" value="1"/>
</dbReference>
<evidence type="ECO:0000256" key="3">
    <source>
        <dbReference type="ARBA" id="ARBA00022540"/>
    </source>
</evidence>
<gene>
    <name evidence="10" type="ORF">CYFUS_004675</name>
</gene>
<dbReference type="InterPro" id="IPR019813">
    <property type="entry name" value="Translation_initiation_fac3_CS"/>
</dbReference>
<feature type="region of interest" description="Disordered" evidence="7">
    <location>
        <begin position="139"/>
        <end position="195"/>
    </location>
</feature>
<dbReference type="PANTHER" id="PTHR10938">
    <property type="entry name" value="TRANSLATION INITIATION FACTOR IF-3"/>
    <property type="match status" value="1"/>
</dbReference>
<dbReference type="InterPro" id="IPR036787">
    <property type="entry name" value="T_IF-3_N_sf"/>
</dbReference>
<comment type="subunit">
    <text evidence="6">Monomer.</text>
</comment>
<dbReference type="SUPFAM" id="SSF54364">
    <property type="entry name" value="Translation initiation factor IF3, N-terminal domain"/>
    <property type="match status" value="1"/>
</dbReference>
<evidence type="ECO:0000256" key="7">
    <source>
        <dbReference type="SAM" id="MobiDB-lite"/>
    </source>
</evidence>
<proteinExistence type="inferred from homology"/>
<organism evidence="10 11">
    <name type="scientific">Cystobacter fuscus</name>
    <dbReference type="NCBI Taxonomy" id="43"/>
    <lineage>
        <taxon>Bacteria</taxon>
        <taxon>Pseudomonadati</taxon>
        <taxon>Myxococcota</taxon>
        <taxon>Myxococcia</taxon>
        <taxon>Myxococcales</taxon>
        <taxon>Cystobacterineae</taxon>
        <taxon>Archangiaceae</taxon>
        <taxon>Cystobacter</taxon>
    </lineage>
</organism>
<comment type="subcellular location">
    <subcellularLocation>
        <location evidence="6">Cytoplasm</location>
    </subcellularLocation>
</comment>
<evidence type="ECO:0000256" key="1">
    <source>
        <dbReference type="ARBA" id="ARBA00005439"/>
    </source>
</evidence>
<evidence type="ECO:0000256" key="4">
    <source>
        <dbReference type="ARBA" id="ARBA00022917"/>
    </source>
</evidence>
<dbReference type="InterPro" id="IPR001288">
    <property type="entry name" value="Translation_initiation_fac_3"/>
</dbReference>
<dbReference type="EMBL" id="CP022098">
    <property type="protein sequence ID" value="ATB39233.1"/>
    <property type="molecule type" value="Genomic_DNA"/>
</dbReference>
<dbReference type="InterPro" id="IPR036788">
    <property type="entry name" value="T_IF-3_C_sf"/>
</dbReference>
<keyword evidence="4 6" id="KW-0648">Protein biosynthesis</keyword>
<dbReference type="PANTHER" id="PTHR10938:SF0">
    <property type="entry name" value="TRANSLATION INITIATION FACTOR IF-3, MITOCHONDRIAL"/>
    <property type="match status" value="1"/>
</dbReference>
<dbReference type="Pfam" id="PF05198">
    <property type="entry name" value="IF3_N"/>
    <property type="match status" value="1"/>
</dbReference>
<dbReference type="KEGG" id="cfus:CYFUS_004675"/>
<dbReference type="Gene3D" id="3.10.20.80">
    <property type="entry name" value="Translation initiation factor 3 (IF-3), N-terminal domain"/>
    <property type="match status" value="1"/>
</dbReference>
<dbReference type="PROSITE" id="PS00938">
    <property type="entry name" value="IF3"/>
    <property type="match status" value="1"/>
</dbReference>
<dbReference type="GO" id="GO:0043022">
    <property type="term" value="F:ribosome binding"/>
    <property type="evidence" value="ECO:0007669"/>
    <property type="project" value="TreeGrafter"/>
</dbReference>
<comment type="similarity">
    <text evidence="1 6">Belongs to the IF-3 family.</text>
</comment>
<dbReference type="Proteomes" id="UP000217257">
    <property type="component" value="Chromosome"/>
</dbReference>
<evidence type="ECO:0000256" key="6">
    <source>
        <dbReference type="RuleBase" id="RU000646"/>
    </source>
</evidence>
<dbReference type="SUPFAM" id="SSF55200">
    <property type="entry name" value="Translation initiation factor IF3, C-terminal domain"/>
    <property type="match status" value="1"/>
</dbReference>
<accession>A0A250J6J1</accession>
<name>A0A250J6J1_9BACT</name>
<dbReference type="GO" id="GO:0005829">
    <property type="term" value="C:cytosol"/>
    <property type="evidence" value="ECO:0007669"/>
    <property type="project" value="TreeGrafter"/>
</dbReference>
<sequence>MDLVEVNPMAKPPVCKIMDYGKFKYEEKKRASEAKKKQVVVHLKEVKLRPKTEEHDYEFKVRNVRRFLEEGNKAKVTIMFRGREITHKELGSAILDDVIKDLKDVAVVEQMPRMEGRQMFMIIAPNPKVAQRARELARQQAAAAEKAEAAGKPAAGGPAGGKKPSDAPGEGTPAVDAPVAQAAPTAPAAQSGGAK</sequence>
<keyword evidence="3 6" id="KW-0396">Initiation factor</keyword>
<evidence type="ECO:0000259" key="8">
    <source>
        <dbReference type="Pfam" id="PF00707"/>
    </source>
</evidence>
<reference evidence="10 11" key="1">
    <citation type="submission" date="2017-06" db="EMBL/GenBank/DDBJ databases">
        <title>Sequencing and comparative analysis of myxobacterial genomes.</title>
        <authorList>
            <person name="Rupp O."/>
            <person name="Goesmann A."/>
            <person name="Sogaard-Andersen L."/>
        </authorList>
    </citation>
    <scope>NUCLEOTIDE SEQUENCE [LARGE SCALE GENOMIC DNA]</scope>
    <source>
        <strain evidence="10 11">DSM 52655</strain>
    </source>
</reference>
<evidence type="ECO:0000259" key="9">
    <source>
        <dbReference type="Pfam" id="PF05198"/>
    </source>
</evidence>